<reference evidence="3" key="1">
    <citation type="submission" date="2014-08" db="EMBL/GenBank/DDBJ databases">
        <authorList>
            <person name="Moulin L."/>
        </authorList>
    </citation>
    <scope>NUCLEOTIDE SEQUENCE [LARGE SCALE GENOMIC DNA]</scope>
</reference>
<keyword evidence="3" id="KW-1185">Reference proteome</keyword>
<dbReference type="EMBL" id="CCMZ01000022">
    <property type="protein sequence ID" value="CDX18880.1"/>
    <property type="molecule type" value="Genomic_DNA"/>
</dbReference>
<gene>
    <name evidence="1" type="ORF">MPL3356_290028</name>
    <name evidence="2" type="ORF">MPLDJ20_170024</name>
</gene>
<dbReference type="EMBL" id="CCNB01000009">
    <property type="protein sequence ID" value="CDX33696.1"/>
    <property type="molecule type" value="Genomic_DNA"/>
</dbReference>
<sequence>MWRPWWNRYLKSILKFEGITDICQKFGKITGLRINFFGYRKVAGLHLLKTELCILLKIVDARHRRQTLQIRWADLVCMGLTWSPVHPSYSIILACYVDNQLKRNSFVRLIRPCRPDN</sequence>
<evidence type="ECO:0000313" key="2">
    <source>
        <dbReference type="EMBL" id="CDX33696.1"/>
    </source>
</evidence>
<evidence type="ECO:0000313" key="1">
    <source>
        <dbReference type="EMBL" id="CDX18880.1"/>
    </source>
</evidence>
<dbReference type="GeneID" id="31889863"/>
<protein>
    <submittedName>
        <fullName evidence="1">Uncharacterized protein</fullName>
    </submittedName>
</protein>
<evidence type="ECO:0000313" key="4">
    <source>
        <dbReference type="Proteomes" id="UP000046373"/>
    </source>
</evidence>
<dbReference type="AlphaFoldDB" id="A0A090DWU0"/>
<reference evidence="1 4" key="2">
    <citation type="submission" date="2014-08" db="EMBL/GenBank/DDBJ databases">
        <authorList>
            <person name="Moulin Lionel"/>
        </authorList>
    </citation>
    <scope>NUCLEOTIDE SEQUENCE [LARGE SCALE GENOMIC DNA]</scope>
</reference>
<organism evidence="1 3">
    <name type="scientific">Mesorhizobium plurifarium</name>
    <dbReference type="NCBI Taxonomy" id="69974"/>
    <lineage>
        <taxon>Bacteria</taxon>
        <taxon>Pseudomonadati</taxon>
        <taxon>Pseudomonadota</taxon>
        <taxon>Alphaproteobacteria</taxon>
        <taxon>Hyphomicrobiales</taxon>
        <taxon>Phyllobacteriaceae</taxon>
        <taxon>Mesorhizobium</taxon>
    </lineage>
</organism>
<name>A0A090DWU0_MESPL</name>
<dbReference type="Proteomes" id="UP000045285">
    <property type="component" value="Unassembled WGS sequence"/>
</dbReference>
<dbReference type="Proteomes" id="UP000046373">
    <property type="component" value="Unassembled WGS sequence"/>
</dbReference>
<proteinExistence type="predicted"/>
<accession>A0A090DWU0</accession>
<evidence type="ECO:0000313" key="3">
    <source>
        <dbReference type="Proteomes" id="UP000045285"/>
    </source>
</evidence>